<dbReference type="Proteomes" id="UP001525968">
    <property type="component" value="Unassembled WGS sequence"/>
</dbReference>
<evidence type="ECO:0000256" key="4">
    <source>
        <dbReference type="ARBA" id="ARBA00023239"/>
    </source>
</evidence>
<keyword evidence="2" id="KW-0479">Metal-binding</keyword>
<dbReference type="PROSITE" id="PS51891">
    <property type="entry name" value="CENP_V_GFA"/>
    <property type="match status" value="1"/>
</dbReference>
<reference evidence="6 7" key="1">
    <citation type="submission" date="2022-09" db="EMBL/GenBank/DDBJ databases">
        <title>Draft genome of isolate Be4.</title>
        <authorList>
            <person name="Sanchez-Castro I."/>
            <person name="Martinez-Rodriguez P."/>
            <person name="Descostes M."/>
            <person name="Merroun M."/>
        </authorList>
    </citation>
    <scope>NUCLEOTIDE SEQUENCE [LARGE SCALE GENOMIC DNA]</scope>
    <source>
        <strain evidence="6 7">Be4</strain>
    </source>
</reference>
<dbReference type="SUPFAM" id="SSF51316">
    <property type="entry name" value="Mss4-like"/>
    <property type="match status" value="1"/>
</dbReference>
<evidence type="ECO:0000313" key="6">
    <source>
        <dbReference type="EMBL" id="MCT9811122.1"/>
    </source>
</evidence>
<evidence type="ECO:0000256" key="2">
    <source>
        <dbReference type="ARBA" id="ARBA00022723"/>
    </source>
</evidence>
<name>A0ABT2PKX2_9BURK</name>
<proteinExistence type="inferred from homology"/>
<evidence type="ECO:0000259" key="5">
    <source>
        <dbReference type="PROSITE" id="PS51891"/>
    </source>
</evidence>
<dbReference type="EMBL" id="JAODYH010000004">
    <property type="protein sequence ID" value="MCT9811122.1"/>
    <property type="molecule type" value="Genomic_DNA"/>
</dbReference>
<protein>
    <submittedName>
        <fullName evidence="6">GFA family protein</fullName>
    </submittedName>
</protein>
<evidence type="ECO:0000313" key="7">
    <source>
        <dbReference type="Proteomes" id="UP001525968"/>
    </source>
</evidence>
<sequence length="110" mass="12108">MGTCHCSRCRKIGASTFVFVQREAFTLLSGADSITTFKPQAPYQYSRCFCARCGSALGEVTSDSASFPVAAHCFDDALPLENLFHEFVQEKPDWYGICDGAKQFPGHPET</sequence>
<dbReference type="PANTHER" id="PTHR33337">
    <property type="entry name" value="GFA DOMAIN-CONTAINING PROTEIN"/>
    <property type="match status" value="1"/>
</dbReference>
<dbReference type="PANTHER" id="PTHR33337:SF40">
    <property type="entry name" value="CENP-V_GFA DOMAIN-CONTAINING PROTEIN-RELATED"/>
    <property type="match status" value="1"/>
</dbReference>
<evidence type="ECO:0000256" key="3">
    <source>
        <dbReference type="ARBA" id="ARBA00022833"/>
    </source>
</evidence>
<accession>A0ABT2PKX2</accession>
<comment type="similarity">
    <text evidence="1">Belongs to the Gfa family.</text>
</comment>
<dbReference type="InterPro" id="IPR011057">
    <property type="entry name" value="Mss4-like_sf"/>
</dbReference>
<gene>
    <name evidence="6" type="ORF">N0K08_10795</name>
</gene>
<dbReference type="InterPro" id="IPR006913">
    <property type="entry name" value="CENP-V/GFA"/>
</dbReference>
<keyword evidence="3" id="KW-0862">Zinc</keyword>
<dbReference type="Pfam" id="PF04828">
    <property type="entry name" value="GFA"/>
    <property type="match status" value="1"/>
</dbReference>
<feature type="domain" description="CENP-V/GFA" evidence="5">
    <location>
        <begin position="1"/>
        <end position="93"/>
    </location>
</feature>
<comment type="caution">
    <text evidence="6">The sequence shown here is derived from an EMBL/GenBank/DDBJ whole genome shotgun (WGS) entry which is preliminary data.</text>
</comment>
<evidence type="ECO:0000256" key="1">
    <source>
        <dbReference type="ARBA" id="ARBA00005495"/>
    </source>
</evidence>
<keyword evidence="7" id="KW-1185">Reference proteome</keyword>
<dbReference type="Gene3D" id="3.90.1590.10">
    <property type="entry name" value="glutathione-dependent formaldehyde- activating enzyme (gfa)"/>
    <property type="match status" value="1"/>
</dbReference>
<organism evidence="6 7">
    <name type="scientific">Acidovorax bellezanensis</name>
    <dbReference type="NCBI Taxonomy" id="2976702"/>
    <lineage>
        <taxon>Bacteria</taxon>
        <taxon>Pseudomonadati</taxon>
        <taxon>Pseudomonadota</taxon>
        <taxon>Betaproteobacteria</taxon>
        <taxon>Burkholderiales</taxon>
        <taxon>Comamonadaceae</taxon>
        <taxon>Acidovorax</taxon>
    </lineage>
</organism>
<keyword evidence="4" id="KW-0456">Lyase</keyword>